<name>A0AAQ3RXM9_VIGMU</name>
<proteinExistence type="inferred from homology"/>
<evidence type="ECO:0000256" key="2">
    <source>
        <dbReference type="ARBA" id="ARBA00007104"/>
    </source>
</evidence>
<keyword evidence="5 8" id="KW-1133">Transmembrane helix</keyword>
<feature type="domain" description="GOLD" evidence="10">
    <location>
        <begin position="33"/>
        <end position="147"/>
    </location>
</feature>
<evidence type="ECO:0000256" key="9">
    <source>
        <dbReference type="SAM" id="SignalP"/>
    </source>
</evidence>
<keyword evidence="12" id="KW-1185">Reference proteome</keyword>
<feature type="transmembrane region" description="Helical" evidence="8">
    <location>
        <begin position="225"/>
        <end position="245"/>
    </location>
</feature>
<evidence type="ECO:0000313" key="12">
    <source>
        <dbReference type="Proteomes" id="UP001374535"/>
    </source>
</evidence>
<keyword evidence="4 9" id="KW-0732">Signal</keyword>
<evidence type="ECO:0000313" key="11">
    <source>
        <dbReference type="EMBL" id="WVZ08883.1"/>
    </source>
</evidence>
<evidence type="ECO:0000256" key="8">
    <source>
        <dbReference type="SAM" id="Phobius"/>
    </source>
</evidence>
<evidence type="ECO:0000256" key="3">
    <source>
        <dbReference type="ARBA" id="ARBA00022692"/>
    </source>
</evidence>
<dbReference type="AlphaFoldDB" id="A0AAQ3RXM9"/>
<evidence type="ECO:0000259" key="10">
    <source>
        <dbReference type="PROSITE" id="PS50866"/>
    </source>
</evidence>
<dbReference type="GO" id="GO:0016020">
    <property type="term" value="C:membrane"/>
    <property type="evidence" value="ECO:0007669"/>
    <property type="project" value="UniProtKB-SubCell"/>
</dbReference>
<evidence type="ECO:0000256" key="5">
    <source>
        <dbReference type="ARBA" id="ARBA00022989"/>
    </source>
</evidence>
<dbReference type="EMBL" id="CP144695">
    <property type="protein sequence ID" value="WVZ08883.1"/>
    <property type="molecule type" value="Genomic_DNA"/>
</dbReference>
<dbReference type="InterPro" id="IPR009038">
    <property type="entry name" value="GOLD_dom"/>
</dbReference>
<organism evidence="11 12">
    <name type="scientific">Vigna mungo</name>
    <name type="common">Black gram</name>
    <name type="synonym">Phaseolus mungo</name>
    <dbReference type="NCBI Taxonomy" id="3915"/>
    <lineage>
        <taxon>Eukaryota</taxon>
        <taxon>Viridiplantae</taxon>
        <taxon>Streptophyta</taxon>
        <taxon>Embryophyta</taxon>
        <taxon>Tracheophyta</taxon>
        <taxon>Spermatophyta</taxon>
        <taxon>Magnoliopsida</taxon>
        <taxon>eudicotyledons</taxon>
        <taxon>Gunneridae</taxon>
        <taxon>Pentapetalae</taxon>
        <taxon>rosids</taxon>
        <taxon>fabids</taxon>
        <taxon>Fabales</taxon>
        <taxon>Fabaceae</taxon>
        <taxon>Papilionoideae</taxon>
        <taxon>50 kb inversion clade</taxon>
        <taxon>NPAAA clade</taxon>
        <taxon>indigoferoid/millettioid clade</taxon>
        <taxon>Phaseoleae</taxon>
        <taxon>Vigna</taxon>
    </lineage>
</organism>
<dbReference type="Pfam" id="PF01105">
    <property type="entry name" value="EMP24_GP25L"/>
    <property type="match status" value="2"/>
</dbReference>
<dbReference type="Proteomes" id="UP001374535">
    <property type="component" value="Chromosome 6"/>
</dbReference>
<comment type="similarity">
    <text evidence="2 7">Belongs to the EMP24/GP25L family.</text>
</comment>
<sequence>MSNLPLLMVFLLAPALMCSIVESMMFELKSAHKKCISEDIKANTFSSGNYHVINPNSVGTVPDHHKITVRVRSPNGNGYHIGDNVLYGEFAFTAAESGDYSACFSVAAHTTDTVTVDFVWKSGVAAKDWNNGGKKSHIDEMEMELKKLNDAVTSIHDEMFYLRERYKFIVSAYKFTGAVGLFDLVNNVSPCDLMGIGFCFIHSNSLECKMETERQFLTDETNSKMFNYSFLSILVCLSVAGLQLWHLKTFFERKKLL</sequence>
<dbReference type="PROSITE" id="PS50866">
    <property type="entry name" value="GOLD"/>
    <property type="match status" value="1"/>
</dbReference>
<evidence type="ECO:0000256" key="1">
    <source>
        <dbReference type="ARBA" id="ARBA00004479"/>
    </source>
</evidence>
<evidence type="ECO:0000256" key="6">
    <source>
        <dbReference type="ARBA" id="ARBA00023136"/>
    </source>
</evidence>
<dbReference type="SMART" id="SM01190">
    <property type="entry name" value="EMP24_GP25L"/>
    <property type="match status" value="1"/>
</dbReference>
<feature type="signal peptide" evidence="9">
    <location>
        <begin position="1"/>
        <end position="23"/>
    </location>
</feature>
<protein>
    <recommendedName>
        <fullName evidence="10">GOLD domain-containing protein</fullName>
    </recommendedName>
</protein>
<dbReference type="PANTHER" id="PTHR22811">
    <property type="entry name" value="TRANSMEMBRANE EMP24 DOMAIN-CONTAINING PROTEIN"/>
    <property type="match status" value="1"/>
</dbReference>
<keyword evidence="6 8" id="KW-0472">Membrane</keyword>
<keyword evidence="3 7" id="KW-0812">Transmembrane</keyword>
<comment type="subcellular location">
    <subcellularLocation>
        <location evidence="1 7">Membrane</location>
        <topology evidence="1 7">Single-pass type I membrane protein</topology>
    </subcellularLocation>
</comment>
<gene>
    <name evidence="11" type="ORF">V8G54_022229</name>
</gene>
<reference evidence="11 12" key="1">
    <citation type="journal article" date="2023" name="Life. Sci Alliance">
        <title>Evolutionary insights into 3D genome organization and epigenetic landscape of Vigna mungo.</title>
        <authorList>
            <person name="Junaid A."/>
            <person name="Singh B."/>
            <person name="Bhatia S."/>
        </authorList>
    </citation>
    <scope>NUCLEOTIDE SEQUENCE [LARGE SCALE GENOMIC DNA]</scope>
    <source>
        <strain evidence="11">Urdbean</strain>
    </source>
</reference>
<dbReference type="InterPro" id="IPR015720">
    <property type="entry name" value="Emp24-like"/>
</dbReference>
<feature type="chain" id="PRO_5042852768" description="GOLD domain-containing protein" evidence="9">
    <location>
        <begin position="24"/>
        <end position="257"/>
    </location>
</feature>
<evidence type="ECO:0000256" key="4">
    <source>
        <dbReference type="ARBA" id="ARBA00022729"/>
    </source>
</evidence>
<accession>A0AAQ3RXM9</accession>
<evidence type="ECO:0000256" key="7">
    <source>
        <dbReference type="RuleBase" id="RU003827"/>
    </source>
</evidence>